<evidence type="ECO:0000313" key="1">
    <source>
        <dbReference type="EMBL" id="PJI24429.1"/>
    </source>
</evidence>
<organism evidence="1 2">
    <name type="scientific">Prevotella intermedia</name>
    <dbReference type="NCBI Taxonomy" id="28131"/>
    <lineage>
        <taxon>Bacteria</taxon>
        <taxon>Pseudomonadati</taxon>
        <taxon>Bacteroidota</taxon>
        <taxon>Bacteroidia</taxon>
        <taxon>Bacteroidales</taxon>
        <taxon>Prevotellaceae</taxon>
        <taxon>Prevotella</taxon>
    </lineage>
</organism>
<comment type="caution">
    <text evidence="1">The sequence shown here is derived from an EMBL/GenBank/DDBJ whole genome shotgun (WGS) entry which is preliminary data.</text>
</comment>
<reference evidence="1 2" key="1">
    <citation type="submission" date="2017-11" db="EMBL/GenBank/DDBJ databases">
        <title>Genome sequencing of Prevotella intermedia KCOM 2833.</title>
        <authorList>
            <person name="Kook J.-K."/>
            <person name="Park S.-N."/>
            <person name="Lim Y.K."/>
        </authorList>
    </citation>
    <scope>NUCLEOTIDE SEQUENCE [LARGE SCALE GENOMIC DNA]</scope>
    <source>
        <strain evidence="1 2">KCOM 2833</strain>
    </source>
</reference>
<dbReference type="Proteomes" id="UP000231201">
    <property type="component" value="Unassembled WGS sequence"/>
</dbReference>
<dbReference type="RefSeq" id="WP_045167291.1">
    <property type="nucleotide sequence ID" value="NZ_CP024730.1"/>
</dbReference>
<dbReference type="EMBL" id="PENH01000002">
    <property type="protein sequence ID" value="PJI24429.1"/>
    <property type="molecule type" value="Genomic_DNA"/>
</dbReference>
<dbReference type="AlphaFoldDB" id="A0A246ESI7"/>
<sequence length="159" mass="18718">MDKKMIPQKGEGRLFIVLPTLEIMLFSCDNSKMRSQVAGMEYSNFRKHCKMQTDLRIDTYTKCASAFDMDVLLLHLPKGMIESLVHTTEGKDHRFFTIEKEDLIFLLNRLCQVDHKRMIQHIILLANRIVKKQDNLSTFRDLMAAIEELIQKLMRDDRE</sequence>
<evidence type="ECO:0000313" key="2">
    <source>
        <dbReference type="Proteomes" id="UP000231201"/>
    </source>
</evidence>
<accession>A0A246ESI7</accession>
<proteinExistence type="predicted"/>
<gene>
    <name evidence="1" type="ORF">CTM59_09960</name>
</gene>
<protein>
    <submittedName>
        <fullName evidence="1">Uncharacterized protein</fullName>
    </submittedName>
</protein>
<name>A0A246ESI7_PREIN</name>